<dbReference type="Pfam" id="PF26487">
    <property type="entry name" value="DUF8157_C"/>
    <property type="match status" value="1"/>
</dbReference>
<evidence type="ECO:0000313" key="6">
    <source>
        <dbReference type="EMBL" id="KPQ43877.1"/>
    </source>
</evidence>
<accession>A0A0P8CL36</accession>
<evidence type="ECO:0000313" key="7">
    <source>
        <dbReference type="Proteomes" id="UP000050360"/>
    </source>
</evidence>
<reference evidence="6 7" key="1">
    <citation type="submission" date="2015-09" db="EMBL/GenBank/DDBJ databases">
        <title>A metagenomics-based metabolic model of nitrate-dependent anaerobic oxidation of methane by Methanoperedens-like archaea.</title>
        <authorList>
            <person name="Arshad A."/>
            <person name="Speth D.R."/>
            <person name="De Graaf R.M."/>
            <person name="Op Den Camp H.J."/>
            <person name="Jetten M.S."/>
            <person name="Welte C.U."/>
        </authorList>
    </citation>
    <scope>NUCLEOTIDE SEQUENCE [LARGE SCALE GENOMIC DNA]</scope>
</reference>
<dbReference type="Proteomes" id="UP000050360">
    <property type="component" value="Unassembled WGS sequence"/>
</dbReference>
<dbReference type="AlphaFoldDB" id="A0A0P8CL36"/>
<protein>
    <submittedName>
        <fullName evidence="6">Mitochondrial small ribosomal subunit Rsm22</fullName>
    </submittedName>
</protein>
<keyword evidence="4" id="KW-0411">Iron-sulfur</keyword>
<evidence type="ECO:0000256" key="1">
    <source>
        <dbReference type="ARBA" id="ARBA00022723"/>
    </source>
</evidence>
<keyword evidence="2" id="KW-0809">Transit peptide</keyword>
<dbReference type="Pfam" id="PF09243">
    <property type="entry name" value="Rsm22"/>
    <property type="match status" value="1"/>
</dbReference>
<feature type="domain" description="DUF8157" evidence="5">
    <location>
        <begin position="413"/>
        <end position="505"/>
    </location>
</feature>
<dbReference type="GO" id="GO:0008168">
    <property type="term" value="F:methyltransferase activity"/>
    <property type="evidence" value="ECO:0007669"/>
    <property type="project" value="InterPro"/>
</dbReference>
<keyword evidence="3" id="KW-0408">Iron</keyword>
<evidence type="ECO:0000256" key="2">
    <source>
        <dbReference type="ARBA" id="ARBA00022946"/>
    </source>
</evidence>
<comment type="caution">
    <text evidence="6">The sequence shown here is derived from an EMBL/GenBank/DDBJ whole genome shotgun (WGS) entry which is preliminary data.</text>
</comment>
<organism evidence="6 7">
    <name type="scientific">Candidatus Methanoperedens nitratireducens</name>
    <dbReference type="NCBI Taxonomy" id="1392998"/>
    <lineage>
        <taxon>Archaea</taxon>
        <taxon>Methanobacteriati</taxon>
        <taxon>Methanobacteriota</taxon>
        <taxon>Stenosarchaea group</taxon>
        <taxon>Methanomicrobia</taxon>
        <taxon>Methanosarcinales</taxon>
        <taxon>ANME-2 cluster</taxon>
        <taxon>Candidatus Methanoperedentaceae</taxon>
        <taxon>Candidatus Methanoperedens</taxon>
    </lineage>
</organism>
<evidence type="ECO:0000259" key="5">
    <source>
        <dbReference type="Pfam" id="PF26487"/>
    </source>
</evidence>
<dbReference type="EMBL" id="LKCM01000121">
    <property type="protein sequence ID" value="KPQ43877.1"/>
    <property type="molecule type" value="Genomic_DNA"/>
</dbReference>
<dbReference type="InterPro" id="IPR015324">
    <property type="entry name" value="Ribosomal_Rsm22-like"/>
</dbReference>
<name>A0A0P8CL36_9EURY</name>
<evidence type="ECO:0000256" key="4">
    <source>
        <dbReference type="ARBA" id="ARBA00023014"/>
    </source>
</evidence>
<proteinExistence type="predicted"/>
<dbReference type="GO" id="GO:0006412">
    <property type="term" value="P:translation"/>
    <property type="evidence" value="ECO:0007669"/>
    <property type="project" value="InterPro"/>
</dbReference>
<dbReference type="InterPro" id="IPR058959">
    <property type="entry name" value="DUF8157_C"/>
</dbReference>
<dbReference type="GO" id="GO:0046872">
    <property type="term" value="F:metal ion binding"/>
    <property type="evidence" value="ECO:0007669"/>
    <property type="project" value="UniProtKB-KW"/>
</dbReference>
<keyword evidence="1" id="KW-0479">Metal-binding</keyword>
<gene>
    <name evidence="6" type="ORF">MPEBLZ_01524</name>
</gene>
<dbReference type="GO" id="GO:0051536">
    <property type="term" value="F:iron-sulfur cluster binding"/>
    <property type="evidence" value="ECO:0007669"/>
    <property type="project" value="UniProtKB-KW"/>
</dbReference>
<sequence>MTTEILSLAKYLASSRSEFTLLEMNQYLSRKYEEKDLHAVLKPHFYDLDLFCSADYKCTKLVKGPLPSDEGIISELEEFFKNPELPLSMEKLIEAYIERSCGKNWHKGETATQIRENIVKQKEEYWKGEGKGKEKVKVKGESRYPMIRVISYLLYHFPVYFCQYQYLLLELFKGGVLMNKMSIVDVGSGPGTITLSTLDFLRKLQDIYSRNKMDVKLNIRIGSIEHELENIRCYRELTSGFLLSGNANILNSNITIDESVHSPVETAPVPGDVDLMIFSNVLAELRSLPHERADVVERIASVSKNPTLIIIEPADLDNSKALRVSQHALIKKGFNVYSPCSFIWGRLCSGINCWSFQEPGNIKVPGFMEKIADTEDSYRYLNTDMKFSSVILRKDRLTKHAYRAKGKIMALSNLKKHIKKHINVAVSVMSGNLGDEKTFVSKICDGTASFPCYAVMPVYHMSENNRALIDAGYGDIIEISGTLVRENVEQSSFNLFITRNTIVNIVG</sequence>
<evidence type="ECO:0000256" key="3">
    <source>
        <dbReference type="ARBA" id="ARBA00023004"/>
    </source>
</evidence>